<evidence type="ECO:0000313" key="3">
    <source>
        <dbReference type="EMBL" id="EWM54574.1"/>
    </source>
</evidence>
<comment type="caution">
    <text evidence="3">The sequence shown here is derived from an EMBL/GenBank/DDBJ whole genome shotgun (WGS) entry which is preliminary data.</text>
</comment>
<dbReference type="AlphaFoldDB" id="W7UT20"/>
<protein>
    <recommendedName>
        <fullName evidence="2">DUF3592 domain-containing protein</fullName>
    </recommendedName>
</protein>
<keyword evidence="1" id="KW-0812">Transmembrane</keyword>
<accession>W7UT20</accession>
<feature type="transmembrane region" description="Helical" evidence="1">
    <location>
        <begin position="178"/>
        <end position="201"/>
    </location>
</feature>
<dbReference type="Proteomes" id="UP000019365">
    <property type="component" value="Unassembled WGS sequence"/>
</dbReference>
<organism evidence="3 4">
    <name type="scientific">Ruminococcus flavefaciens 007c</name>
    <dbReference type="NCBI Taxonomy" id="1341157"/>
    <lineage>
        <taxon>Bacteria</taxon>
        <taxon>Bacillati</taxon>
        <taxon>Bacillota</taxon>
        <taxon>Clostridia</taxon>
        <taxon>Eubacteriales</taxon>
        <taxon>Oscillospiraceae</taxon>
        <taxon>Ruminococcus</taxon>
    </lineage>
</organism>
<dbReference type="EMBL" id="ATAX01000011">
    <property type="protein sequence ID" value="EWM54574.1"/>
    <property type="molecule type" value="Genomic_DNA"/>
</dbReference>
<proteinExistence type="predicted"/>
<keyword evidence="1" id="KW-1133">Transmembrane helix</keyword>
<evidence type="ECO:0000313" key="4">
    <source>
        <dbReference type="Proteomes" id="UP000019365"/>
    </source>
</evidence>
<feature type="transmembrane region" description="Helical" evidence="1">
    <location>
        <begin position="138"/>
        <end position="158"/>
    </location>
</feature>
<keyword evidence="1" id="KW-0472">Membrane</keyword>
<dbReference type="PATRIC" id="fig|1341157.4.peg.763"/>
<gene>
    <name evidence="3" type="ORF">RF007C_00415</name>
</gene>
<reference evidence="3 4" key="1">
    <citation type="journal article" date="2014" name="PLoS ONE">
        <title>Rumen cellulosomics: divergent fiber-degrading strategies revealed by comparative genome-wide analysis of six ruminococcal strains.</title>
        <authorList>
            <person name="Dassa B."/>
            <person name="Borovok I."/>
            <person name="Ruimy-Israeli V."/>
            <person name="Lamed R."/>
            <person name="Flint H.J."/>
            <person name="Duncan S.H."/>
            <person name="Henrissat B."/>
            <person name="Coutinho P."/>
            <person name="Morrison M."/>
            <person name="Mosoni P."/>
            <person name="Yeoman C.J."/>
            <person name="White B.A."/>
            <person name="Bayer E.A."/>
        </authorList>
    </citation>
    <scope>NUCLEOTIDE SEQUENCE [LARGE SCALE GENOMIC DNA]</scope>
    <source>
        <strain evidence="3 4">007c</strain>
    </source>
</reference>
<evidence type="ECO:0000256" key="1">
    <source>
        <dbReference type="SAM" id="Phobius"/>
    </source>
</evidence>
<sequence length="202" mass="23179">MIMLYAIRWYILKKDISTLTSEAEGNIVRIINQPYKDPDSGDDKIMYTVKVDFSTDGRRYKTVMKTNDDEFSFQEGQSVTVLYDEKNPRHSIIKGDKDHKIILREYVIAAIIIFVIAATIFVITIPSTLGFSRDQKKIFDTVMNGIFFLTGLAGLIIYPRTKTYKSQRKKGVSAKKELAVFILIISKTGFDLIWDMVVMLIK</sequence>
<evidence type="ECO:0000259" key="2">
    <source>
        <dbReference type="Pfam" id="PF12158"/>
    </source>
</evidence>
<dbReference type="Pfam" id="PF12158">
    <property type="entry name" value="DUF3592"/>
    <property type="match status" value="1"/>
</dbReference>
<dbReference type="InterPro" id="IPR021994">
    <property type="entry name" value="DUF3592"/>
</dbReference>
<feature type="transmembrane region" description="Helical" evidence="1">
    <location>
        <begin position="106"/>
        <end position="126"/>
    </location>
</feature>
<name>W7UT20_RUMFL</name>
<keyword evidence="4" id="KW-1185">Reference proteome</keyword>
<feature type="domain" description="DUF3592" evidence="2">
    <location>
        <begin position="37"/>
        <end position="96"/>
    </location>
</feature>